<gene>
    <name evidence="1" type="ORF">APHMUC_0018</name>
</gene>
<evidence type="ECO:0000313" key="1">
    <source>
        <dbReference type="EMBL" id="KJV64568.1"/>
    </source>
</evidence>
<dbReference type="AlphaFoldDB" id="A0A0F3N930"/>
<organism evidence="1">
    <name type="scientific">Anaplasma phagocytophilum str. ApMUC09</name>
    <dbReference type="NCBI Taxonomy" id="1359152"/>
    <lineage>
        <taxon>Bacteria</taxon>
        <taxon>Pseudomonadati</taxon>
        <taxon>Pseudomonadota</taxon>
        <taxon>Alphaproteobacteria</taxon>
        <taxon>Rickettsiales</taxon>
        <taxon>Anaplasmataceae</taxon>
        <taxon>Anaplasma</taxon>
        <taxon>phagocytophilum group</taxon>
    </lineage>
</organism>
<dbReference type="EMBL" id="LANV01000001">
    <property type="protein sequence ID" value="KJV64568.1"/>
    <property type="molecule type" value="Genomic_DNA"/>
</dbReference>
<comment type="caution">
    <text evidence="1">The sequence shown here is derived from an EMBL/GenBank/DDBJ whole genome shotgun (WGS) entry which is preliminary data.</text>
</comment>
<proteinExistence type="predicted"/>
<reference evidence="1" key="1">
    <citation type="submission" date="2015-02" db="EMBL/GenBank/DDBJ databases">
        <title>Genome Sequencing of Rickettsiales.</title>
        <authorList>
            <person name="Daugherty S.C."/>
            <person name="Su Q."/>
            <person name="Abolude K."/>
            <person name="Beier-Sexton M."/>
            <person name="Carlyon J.A."/>
            <person name="Carter R."/>
            <person name="Day N.P."/>
            <person name="Dumler S.J."/>
            <person name="Dyachenko V."/>
            <person name="Godinez A."/>
            <person name="Kurtti T.J."/>
            <person name="Lichay M."/>
            <person name="Mullins K.E."/>
            <person name="Ott S."/>
            <person name="Pappas-Brown V."/>
            <person name="Paris D.H."/>
            <person name="Patel P."/>
            <person name="Richards A.L."/>
            <person name="Sadzewicz L."/>
            <person name="Sears K."/>
            <person name="Seidman D."/>
            <person name="Sengamalay N."/>
            <person name="Stenos J."/>
            <person name="Tallon L.J."/>
            <person name="Vincent G."/>
            <person name="Fraser C.M."/>
            <person name="Munderloh U."/>
            <person name="Dunning-Hotopp J.C."/>
        </authorList>
    </citation>
    <scope>NUCLEOTIDE SEQUENCE [LARGE SCALE GENOMIC DNA]</scope>
    <source>
        <strain evidence="1">ApMUC09</strain>
    </source>
</reference>
<name>A0A0F3N930_ANAPH</name>
<dbReference type="PATRIC" id="fig|1359152.3.peg.19"/>
<dbReference type="Proteomes" id="UP000033441">
    <property type="component" value="Unassembled WGS sequence"/>
</dbReference>
<sequence length="42" mass="4778">MTGDTMGYTNEFFPLYSKHVIIFANIGEKVHGVSFMKSFKGF</sequence>
<accession>A0A0F3N930</accession>
<protein>
    <submittedName>
        <fullName evidence="1">Uncharacterized protein</fullName>
    </submittedName>
</protein>